<evidence type="ECO:0000259" key="13">
    <source>
        <dbReference type="SMART" id="SM00225"/>
    </source>
</evidence>
<dbReference type="FunFam" id="1.10.287.70:FF:000028">
    <property type="entry name" value="potassium voltage-gated channel subfamily D member 3"/>
    <property type="match status" value="1"/>
</dbReference>
<dbReference type="Gene3D" id="1.20.120.350">
    <property type="entry name" value="Voltage-gated potassium channels. Chain C"/>
    <property type="match status" value="1"/>
</dbReference>
<evidence type="ECO:0000256" key="2">
    <source>
        <dbReference type="ARBA" id="ARBA00022448"/>
    </source>
</evidence>
<keyword evidence="9" id="KW-0406">Ion transport</keyword>
<dbReference type="InterPro" id="IPR003968">
    <property type="entry name" value="K_chnl_volt-dep_Kv"/>
</dbReference>
<dbReference type="PANTHER" id="PTHR11537">
    <property type="entry name" value="VOLTAGE-GATED POTASSIUM CHANNEL"/>
    <property type="match status" value="1"/>
</dbReference>
<dbReference type="OMA" id="PRTECIS"/>
<keyword evidence="7" id="KW-0630">Potassium</keyword>
<keyword evidence="6" id="KW-0851">Voltage-gated channel</keyword>
<dbReference type="Gene3D" id="3.30.710.10">
    <property type="entry name" value="Potassium Channel Kv1.1, Chain A"/>
    <property type="match status" value="1"/>
</dbReference>
<evidence type="ECO:0000313" key="14">
    <source>
        <dbReference type="EMBL" id="EUB62078.1"/>
    </source>
</evidence>
<feature type="transmembrane region" description="Helical" evidence="12">
    <location>
        <begin position="181"/>
        <end position="202"/>
    </location>
</feature>
<dbReference type="GO" id="GO:0001508">
    <property type="term" value="P:action potential"/>
    <property type="evidence" value="ECO:0007669"/>
    <property type="project" value="TreeGrafter"/>
</dbReference>
<evidence type="ECO:0000256" key="1">
    <source>
        <dbReference type="ARBA" id="ARBA00004141"/>
    </source>
</evidence>
<comment type="subcellular location">
    <subcellularLocation>
        <location evidence="1">Membrane</location>
        <topology evidence="1">Multi-pass membrane protein</topology>
    </subcellularLocation>
</comment>
<dbReference type="FunFam" id="1.20.120.350:FF:000081">
    <property type="entry name" value="Predicted protein"/>
    <property type="match status" value="1"/>
</dbReference>
<feature type="transmembrane region" description="Helical" evidence="12">
    <location>
        <begin position="317"/>
        <end position="338"/>
    </location>
</feature>
<dbReference type="GeneID" id="36338814"/>
<evidence type="ECO:0000256" key="3">
    <source>
        <dbReference type="ARBA" id="ARBA00022538"/>
    </source>
</evidence>
<dbReference type="GO" id="GO:0051260">
    <property type="term" value="P:protein homooligomerization"/>
    <property type="evidence" value="ECO:0007669"/>
    <property type="project" value="InterPro"/>
</dbReference>
<evidence type="ECO:0000256" key="8">
    <source>
        <dbReference type="ARBA" id="ARBA00022989"/>
    </source>
</evidence>
<dbReference type="InterPro" id="IPR003975">
    <property type="entry name" value="K_chnl_volt-dep_Kv4"/>
</dbReference>
<evidence type="ECO:0000256" key="7">
    <source>
        <dbReference type="ARBA" id="ARBA00022958"/>
    </source>
</evidence>
<protein>
    <submittedName>
        <fullName evidence="14">Potassium voltage-gated channel protein Shal</fullName>
    </submittedName>
</protein>
<keyword evidence="15" id="KW-1185">Reference proteome</keyword>
<dbReference type="OrthoDB" id="433309at2759"/>
<keyword evidence="11" id="KW-0407">Ion channel</keyword>
<sequence>MFSWLLLVRASAMGWTPLLNILSNQLPKPEADAKNLEKKTRINVSGTIFETWQSTLDRYPFTLLGSPEREYFYNELTQEYFFDRDPQVFRYILNYYRTGRLHFPRSECVFVYEEELNFFGIRPDALGLCCYEDFVEKKKEDANRFVTKKEEQPFDRSKTNSFREQLWFAFENPQFTNFGQVLYYVSGFFIALSVLANIVETVTCSVSAETGLPISCGVQFEQAFFCLDTGCVLIFTVEYFARLYAAPNRCKFAKSAMSIIDVVAVLPYYIGLFMTTNVSGAFTTLRVFRVFRIFKFSRHSQGLRILGYTLKSCASELGFLLFSMSMAIIIFATIMYYAEKSETSRFTSIPTASWYTIVTMTTLGYGDIVPVTVMGKIFGGICSLSGVLVIALPVPVIVSNFARIYQQSQQADKEISQQALRSARFKVLAQEQHSAFLMGKRLAEAHMNALDRTKGGSAKRSSGCSEAAAAAEVVADHVGSGATWPRTQNRGVLEPIQEELEDAPPLLSQLTMSPVQLQHYHLLICLERLVVSLPVG</sequence>
<feature type="domain" description="BTB" evidence="13">
    <location>
        <begin position="38"/>
        <end position="137"/>
    </location>
</feature>
<dbReference type="InterPro" id="IPR003131">
    <property type="entry name" value="T1-type_BTB"/>
</dbReference>
<feature type="transmembrane region" description="Helical" evidence="12">
    <location>
        <begin position="223"/>
        <end position="245"/>
    </location>
</feature>
<dbReference type="GO" id="GO:0005250">
    <property type="term" value="F:A-type (transient outward) potassium channel activity"/>
    <property type="evidence" value="ECO:0007669"/>
    <property type="project" value="TreeGrafter"/>
</dbReference>
<dbReference type="KEGG" id="egl:EGR_03099"/>
<evidence type="ECO:0000256" key="10">
    <source>
        <dbReference type="ARBA" id="ARBA00023136"/>
    </source>
</evidence>
<feature type="transmembrane region" description="Helical" evidence="12">
    <location>
        <begin position="377"/>
        <end position="398"/>
    </location>
</feature>
<keyword evidence="10 12" id="KW-0472">Membrane</keyword>
<proteinExistence type="predicted"/>
<dbReference type="EMBL" id="APAU02000015">
    <property type="protein sequence ID" value="EUB62078.1"/>
    <property type="molecule type" value="Genomic_DNA"/>
</dbReference>
<feature type="transmembrane region" description="Helical" evidence="12">
    <location>
        <begin position="265"/>
        <end position="288"/>
    </location>
</feature>
<dbReference type="SUPFAM" id="SSF54695">
    <property type="entry name" value="POZ domain"/>
    <property type="match status" value="1"/>
</dbReference>
<dbReference type="PRINTS" id="PR00169">
    <property type="entry name" value="KCHANNEL"/>
</dbReference>
<accession>W6UM02</accession>
<dbReference type="GO" id="GO:0008076">
    <property type="term" value="C:voltage-gated potassium channel complex"/>
    <property type="evidence" value="ECO:0007669"/>
    <property type="project" value="InterPro"/>
</dbReference>
<dbReference type="CTD" id="36338814"/>
<evidence type="ECO:0000256" key="9">
    <source>
        <dbReference type="ARBA" id="ARBA00023065"/>
    </source>
</evidence>
<dbReference type="SUPFAM" id="SSF81324">
    <property type="entry name" value="Voltage-gated potassium channels"/>
    <property type="match status" value="1"/>
</dbReference>
<evidence type="ECO:0000256" key="4">
    <source>
        <dbReference type="ARBA" id="ARBA00022692"/>
    </source>
</evidence>
<dbReference type="Gene3D" id="1.10.287.70">
    <property type="match status" value="1"/>
</dbReference>
<evidence type="ECO:0000313" key="15">
    <source>
        <dbReference type="Proteomes" id="UP000019149"/>
    </source>
</evidence>
<dbReference type="PANTHER" id="PTHR11537:SF105">
    <property type="entry name" value="POTASSIUM VOLTAGE-GATED CHANNEL PROTEIN SHAL"/>
    <property type="match status" value="1"/>
</dbReference>
<dbReference type="InterPro" id="IPR027359">
    <property type="entry name" value="Volt_channel_dom_sf"/>
</dbReference>
<dbReference type="InterPro" id="IPR000210">
    <property type="entry name" value="BTB/POZ_dom"/>
</dbReference>
<keyword evidence="5" id="KW-0631">Potassium channel</keyword>
<comment type="caution">
    <text evidence="14">The sequence shown here is derived from an EMBL/GenBank/DDBJ whole genome shotgun (WGS) entry which is preliminary data.</text>
</comment>
<dbReference type="PRINTS" id="PR01497">
    <property type="entry name" value="SHALCHANNEL"/>
</dbReference>
<keyword evidence="8 12" id="KW-1133">Transmembrane helix</keyword>
<dbReference type="SMART" id="SM00225">
    <property type="entry name" value="BTB"/>
    <property type="match status" value="1"/>
</dbReference>
<dbReference type="InterPro" id="IPR005821">
    <property type="entry name" value="Ion_trans_dom"/>
</dbReference>
<dbReference type="InterPro" id="IPR028325">
    <property type="entry name" value="VG_K_chnl"/>
</dbReference>
<dbReference type="Pfam" id="PF00520">
    <property type="entry name" value="Ion_trans"/>
    <property type="match status" value="1"/>
</dbReference>
<dbReference type="InterPro" id="IPR011333">
    <property type="entry name" value="SKP1/BTB/POZ_sf"/>
</dbReference>
<dbReference type="AlphaFoldDB" id="W6UM02"/>
<organism evidence="14 15">
    <name type="scientific">Echinococcus granulosus</name>
    <name type="common">Hydatid tapeworm</name>
    <dbReference type="NCBI Taxonomy" id="6210"/>
    <lineage>
        <taxon>Eukaryota</taxon>
        <taxon>Metazoa</taxon>
        <taxon>Spiralia</taxon>
        <taxon>Lophotrochozoa</taxon>
        <taxon>Platyhelminthes</taxon>
        <taxon>Cestoda</taxon>
        <taxon>Eucestoda</taxon>
        <taxon>Cyclophyllidea</taxon>
        <taxon>Taeniidae</taxon>
        <taxon>Echinococcus</taxon>
        <taxon>Echinococcus granulosus group</taxon>
    </lineage>
</organism>
<dbReference type="RefSeq" id="XP_024353274.1">
    <property type="nucleotide sequence ID" value="XM_024492348.1"/>
</dbReference>
<dbReference type="Pfam" id="PF02214">
    <property type="entry name" value="BTB_2"/>
    <property type="match status" value="1"/>
</dbReference>
<evidence type="ECO:0000256" key="5">
    <source>
        <dbReference type="ARBA" id="ARBA00022826"/>
    </source>
</evidence>
<keyword evidence="3" id="KW-0633">Potassium transport</keyword>
<reference evidence="14 15" key="1">
    <citation type="journal article" date="2013" name="Nat. Genet.">
        <title>The genome of the hydatid tapeworm Echinococcus granulosus.</title>
        <authorList>
            <person name="Zheng H."/>
            <person name="Zhang W."/>
            <person name="Zhang L."/>
            <person name="Zhang Z."/>
            <person name="Li J."/>
            <person name="Lu G."/>
            <person name="Zhu Y."/>
            <person name="Wang Y."/>
            <person name="Huang Y."/>
            <person name="Liu J."/>
            <person name="Kang H."/>
            <person name="Chen J."/>
            <person name="Wang L."/>
            <person name="Chen A."/>
            <person name="Yu S."/>
            <person name="Gao Z."/>
            <person name="Jin L."/>
            <person name="Gu W."/>
            <person name="Wang Z."/>
            <person name="Zhao L."/>
            <person name="Shi B."/>
            <person name="Wen H."/>
            <person name="Lin R."/>
            <person name="Jones M.K."/>
            <person name="Brejova B."/>
            <person name="Vinar T."/>
            <person name="Zhao G."/>
            <person name="McManus D.P."/>
            <person name="Chen Z."/>
            <person name="Zhou Y."/>
            <person name="Wang S."/>
        </authorList>
    </citation>
    <scope>NUCLEOTIDE SEQUENCE [LARGE SCALE GENOMIC DNA]</scope>
</reference>
<evidence type="ECO:0000256" key="12">
    <source>
        <dbReference type="SAM" id="Phobius"/>
    </source>
</evidence>
<dbReference type="FunFam" id="3.30.710.10:FF:000152">
    <property type="entry name" value="Predicted protein"/>
    <property type="match status" value="1"/>
</dbReference>
<keyword evidence="4 12" id="KW-0812">Transmembrane</keyword>
<dbReference type="PRINTS" id="PR01491">
    <property type="entry name" value="KVCHANNEL"/>
</dbReference>
<gene>
    <name evidence="14" type="ORF">EGR_03099</name>
</gene>
<dbReference type="Proteomes" id="UP000019149">
    <property type="component" value="Unassembled WGS sequence"/>
</dbReference>
<keyword evidence="2" id="KW-0813">Transport</keyword>
<name>W6UM02_ECHGR</name>
<dbReference type="STRING" id="6210.W6UM02"/>
<evidence type="ECO:0000256" key="11">
    <source>
        <dbReference type="ARBA" id="ARBA00023303"/>
    </source>
</evidence>
<evidence type="ECO:0000256" key="6">
    <source>
        <dbReference type="ARBA" id="ARBA00022882"/>
    </source>
</evidence>